<dbReference type="Proteomes" id="UP001362999">
    <property type="component" value="Unassembled WGS sequence"/>
</dbReference>
<keyword evidence="2" id="KW-0812">Transmembrane</keyword>
<keyword evidence="2" id="KW-1133">Transmembrane helix</keyword>
<feature type="compositionally biased region" description="Polar residues" evidence="1">
    <location>
        <begin position="206"/>
        <end position="219"/>
    </location>
</feature>
<feature type="region of interest" description="Disordered" evidence="1">
    <location>
        <begin position="205"/>
        <end position="244"/>
    </location>
</feature>
<protein>
    <submittedName>
        <fullName evidence="3">Uncharacterized protein</fullName>
    </submittedName>
</protein>
<evidence type="ECO:0000256" key="1">
    <source>
        <dbReference type="SAM" id="MobiDB-lite"/>
    </source>
</evidence>
<feature type="compositionally biased region" description="Basic and acidic residues" evidence="1">
    <location>
        <begin position="220"/>
        <end position="242"/>
    </location>
</feature>
<keyword evidence="4" id="KW-1185">Reference proteome</keyword>
<sequence>MHIPSFDGRTSASQWILVIILDVVYCIGLISISLAFVQTMSQNSGVWRRAGPGGFLEGGLRVEFGVDWGRWRGKARWEELSLLVVFSPLVGWVPSRVHSIQHSSCASAIQLSRRRQLVEKKLYRALHISYLLKFSGRRIRRIQNSNGADPPNRKQFIQLLNALKPFQSFKIDAFNIKSARDLLCRPLGERARMFGGVDDDRWVGVSGSNGTAQASASEQSGKRERASREGVEPRVAKERGGETSDGAGVGVDLCIVDAGVDSANGGAGDSAGAARGDMRRTFVDADVAADALWICEESEVGGVEVKTRVCGSAVSHQFSSPNPSILPSPTGMTAVHPYLAGFLPVSVVQPWLVSECKELIVPLREIPPEYPFANSTLNPATNMHHIPYLELHGTGSPISLDIGIEGDVYLDLTPGKYALWGRTAQGWKRWVDHVGNITEEPFAQPWSVKHPFLDCYLWLGTTLEGKQYIGWLPRNELSFASISRTRRWALSLGLPIEMPNCDSGNDSQIAYREAAVMLSRMNHLSTPKPRSHLQPQITVKCRGFIITTLPPSYPFRSRPTNGNHKIPFFEFSALGPPAINLDVGAEGDIYLDRTPGAYALYAKTNSGWKRWVDTGGSLGSGAQWPTADWIIRHPHIETHALWVSFGGVNFKNLESDPGDRPGFAGWYKVGTAKSTRTIAYKLGILQKNMTMRNGEMLTNKERWQRESCRVLEVIC</sequence>
<feature type="transmembrane region" description="Helical" evidence="2">
    <location>
        <begin position="15"/>
        <end position="37"/>
    </location>
</feature>
<comment type="caution">
    <text evidence="3">The sequence shown here is derived from an EMBL/GenBank/DDBJ whole genome shotgun (WGS) entry which is preliminary data.</text>
</comment>
<proteinExistence type="predicted"/>
<organism evidence="3 4">
    <name type="scientific">Favolaschia claudopus</name>
    <dbReference type="NCBI Taxonomy" id="2862362"/>
    <lineage>
        <taxon>Eukaryota</taxon>
        <taxon>Fungi</taxon>
        <taxon>Dikarya</taxon>
        <taxon>Basidiomycota</taxon>
        <taxon>Agaricomycotina</taxon>
        <taxon>Agaricomycetes</taxon>
        <taxon>Agaricomycetidae</taxon>
        <taxon>Agaricales</taxon>
        <taxon>Marasmiineae</taxon>
        <taxon>Mycenaceae</taxon>
        <taxon>Favolaschia</taxon>
    </lineage>
</organism>
<reference evidence="3 4" key="1">
    <citation type="journal article" date="2024" name="J Genomics">
        <title>Draft genome sequencing and assembly of Favolaschia claudopus CIRM-BRFM 2984 isolated from oak limbs.</title>
        <authorList>
            <person name="Navarro D."/>
            <person name="Drula E."/>
            <person name="Chaduli D."/>
            <person name="Cazenave R."/>
            <person name="Ahrendt S."/>
            <person name="Wang J."/>
            <person name="Lipzen A."/>
            <person name="Daum C."/>
            <person name="Barry K."/>
            <person name="Grigoriev I.V."/>
            <person name="Favel A."/>
            <person name="Rosso M.N."/>
            <person name="Martin F."/>
        </authorList>
    </citation>
    <scope>NUCLEOTIDE SEQUENCE [LARGE SCALE GENOMIC DNA]</scope>
    <source>
        <strain evidence="3 4">CIRM-BRFM 2984</strain>
    </source>
</reference>
<gene>
    <name evidence="3" type="ORF">R3P38DRAFT_3525491</name>
</gene>
<evidence type="ECO:0000313" key="4">
    <source>
        <dbReference type="Proteomes" id="UP001362999"/>
    </source>
</evidence>
<keyword evidence="2" id="KW-0472">Membrane</keyword>
<dbReference type="EMBL" id="JAWWNJ010000031">
    <property type="protein sequence ID" value="KAK7026551.1"/>
    <property type="molecule type" value="Genomic_DNA"/>
</dbReference>
<evidence type="ECO:0000313" key="3">
    <source>
        <dbReference type="EMBL" id="KAK7026551.1"/>
    </source>
</evidence>
<accession>A0AAW0BK39</accession>
<evidence type="ECO:0000256" key="2">
    <source>
        <dbReference type="SAM" id="Phobius"/>
    </source>
</evidence>
<name>A0AAW0BK39_9AGAR</name>
<dbReference type="AlphaFoldDB" id="A0AAW0BK39"/>